<proteinExistence type="predicted"/>
<evidence type="ECO:0008006" key="3">
    <source>
        <dbReference type="Google" id="ProtNLM"/>
    </source>
</evidence>
<gene>
    <name evidence="2" type="ORF">METZ01_LOCUS128290</name>
</gene>
<dbReference type="AlphaFoldDB" id="A0A381YEA9"/>
<feature type="region of interest" description="Disordered" evidence="1">
    <location>
        <begin position="196"/>
        <end position="218"/>
    </location>
</feature>
<dbReference type="EMBL" id="UINC01018049">
    <property type="protein sequence ID" value="SVA75436.1"/>
    <property type="molecule type" value="Genomic_DNA"/>
</dbReference>
<organism evidence="2">
    <name type="scientific">marine metagenome</name>
    <dbReference type="NCBI Taxonomy" id="408172"/>
    <lineage>
        <taxon>unclassified sequences</taxon>
        <taxon>metagenomes</taxon>
        <taxon>ecological metagenomes</taxon>
    </lineage>
</organism>
<dbReference type="PROSITE" id="PS51257">
    <property type="entry name" value="PROKAR_LIPOPROTEIN"/>
    <property type="match status" value="1"/>
</dbReference>
<protein>
    <recommendedName>
        <fullName evidence="3">DUF2911 domain-containing protein</fullName>
    </recommendedName>
</protein>
<feature type="compositionally biased region" description="Polar residues" evidence="1">
    <location>
        <begin position="200"/>
        <end position="209"/>
    </location>
</feature>
<name>A0A381YEA9_9ZZZZ</name>
<accession>A0A381YEA9</accession>
<reference evidence="2" key="1">
    <citation type="submission" date="2018-05" db="EMBL/GenBank/DDBJ databases">
        <authorList>
            <person name="Lanie J.A."/>
            <person name="Ng W.-L."/>
            <person name="Kazmierczak K.M."/>
            <person name="Andrzejewski T.M."/>
            <person name="Davidsen T.M."/>
            <person name="Wayne K.J."/>
            <person name="Tettelin H."/>
            <person name="Glass J.I."/>
            <person name="Rusch D."/>
            <person name="Podicherti R."/>
            <person name="Tsui H.-C.T."/>
            <person name="Winkler M.E."/>
        </authorList>
    </citation>
    <scope>NUCLEOTIDE SEQUENCE</scope>
</reference>
<evidence type="ECO:0000256" key="1">
    <source>
        <dbReference type="SAM" id="MobiDB-lite"/>
    </source>
</evidence>
<evidence type="ECO:0000313" key="2">
    <source>
        <dbReference type="EMBL" id="SVA75436.1"/>
    </source>
</evidence>
<sequence length="387" mass="42199">MRFPGPVVCVLAIAACLAPFGAWAMAGQRGTSTNGGDADGLFRTELTLSSRQISVAYDPALRADDSVQAVLLAASSVSTEAGVLVARIEGHRALRIGPLGPEPEPEEAPSSGVDHDLWLTRLNAGWALDARPVQDENATEPAESSRIPLRHRTTSEVVDTLSVALEPIGDNAGRMTLRWGVHVWATDFEFVELPRRSSPERTSNVGRPSSRTRDADLSARYRATALGSRNETALRTTDGAHIQVLFQREVGTDSDDFPRIESTADGDILEFTRSAAIRLRTEAPLQFGDTLVPTGNLAPNFPGAYALWLRKNGTDWRLVFNNEPDSWGTQHDSAFDAAELDLTYERVDGVDSDRPLAVYFVPFGADENRLILHWGEHVWTAGFAVVQ</sequence>